<keyword evidence="2" id="KW-1185">Reference proteome</keyword>
<gene>
    <name evidence="1" type="ORF">A6F65_02088</name>
</gene>
<sequence>MSERYQGKPFLELVDSYVLDSIGHLNPEQDKALTAREAEFRDLFGEEGNWRQITERRMRFPDGMSQAICEVWTSGRARFVEANGTEPDPLEFTRHFVDTKFPH</sequence>
<dbReference type="EMBL" id="CP016545">
    <property type="protein sequence ID" value="ANU08375.1"/>
    <property type="molecule type" value="Genomic_DNA"/>
</dbReference>
<dbReference type="STRING" id="645517.A6F65_02088"/>
<accession>A0A1C7DAB9</accession>
<name>A0A1C7DAB9_9SPHN</name>
<dbReference type="AlphaFoldDB" id="A0A1C7DAB9"/>
<organism evidence="1 2">
    <name type="scientific">Paraurantiacibacter namhicola</name>
    <dbReference type="NCBI Taxonomy" id="645517"/>
    <lineage>
        <taxon>Bacteria</taxon>
        <taxon>Pseudomonadati</taxon>
        <taxon>Pseudomonadota</taxon>
        <taxon>Alphaproteobacteria</taxon>
        <taxon>Sphingomonadales</taxon>
        <taxon>Erythrobacteraceae</taxon>
        <taxon>Paraurantiacibacter</taxon>
    </lineage>
</organism>
<proteinExistence type="predicted"/>
<evidence type="ECO:0000313" key="1">
    <source>
        <dbReference type="EMBL" id="ANU08375.1"/>
    </source>
</evidence>
<protein>
    <submittedName>
        <fullName evidence="1">Uncharacterized protein</fullName>
    </submittedName>
</protein>
<dbReference type="RefSeq" id="WP_067788417.1">
    <property type="nucleotide sequence ID" value="NZ_CP016545.1"/>
</dbReference>
<reference evidence="1 2" key="1">
    <citation type="submission" date="2016-07" db="EMBL/GenBank/DDBJ databases">
        <title>Complete genome sequence of Altererythrobacter namhicola JCM 16345T, containing esterase-encoding genes.</title>
        <authorList>
            <person name="Cheng H."/>
            <person name="Wu Y.-H."/>
            <person name="Jian S.-L."/>
            <person name="Huo Y.-Y."/>
            <person name="Wang C.-S."/>
            <person name="Xu X.-W."/>
        </authorList>
    </citation>
    <scope>NUCLEOTIDE SEQUENCE [LARGE SCALE GENOMIC DNA]</scope>
    <source>
        <strain evidence="1 2">JCM 16345</strain>
    </source>
</reference>
<dbReference type="KEGG" id="anh:A6F65_02088"/>
<dbReference type="Proteomes" id="UP000092698">
    <property type="component" value="Chromosome"/>
</dbReference>
<evidence type="ECO:0000313" key="2">
    <source>
        <dbReference type="Proteomes" id="UP000092698"/>
    </source>
</evidence>
<dbReference type="OrthoDB" id="8081825at2"/>